<protein>
    <submittedName>
        <fullName evidence="7">OLC1v1034034C1</fullName>
    </submittedName>
</protein>
<keyword evidence="4" id="KW-0804">Transcription</keyword>
<evidence type="ECO:0000256" key="2">
    <source>
        <dbReference type="ARBA" id="ARBA00023015"/>
    </source>
</evidence>
<dbReference type="EMBL" id="OX459120">
    <property type="protein sequence ID" value="CAI9097572.1"/>
    <property type="molecule type" value="Genomic_DNA"/>
</dbReference>
<name>A0AAV1CSS4_OLDCO</name>
<evidence type="ECO:0000256" key="4">
    <source>
        <dbReference type="ARBA" id="ARBA00023163"/>
    </source>
</evidence>
<dbReference type="PROSITE" id="PS50863">
    <property type="entry name" value="B3"/>
    <property type="match status" value="1"/>
</dbReference>
<dbReference type="SUPFAM" id="SSF101936">
    <property type="entry name" value="DNA-binding pseudobarrel domain"/>
    <property type="match status" value="1"/>
</dbReference>
<evidence type="ECO:0000313" key="7">
    <source>
        <dbReference type="EMBL" id="CAI9097572.1"/>
    </source>
</evidence>
<dbReference type="AlphaFoldDB" id="A0AAV1CSS4"/>
<dbReference type="GO" id="GO:0005634">
    <property type="term" value="C:nucleus"/>
    <property type="evidence" value="ECO:0007669"/>
    <property type="project" value="UniProtKB-SubCell"/>
</dbReference>
<dbReference type="Pfam" id="PF02362">
    <property type="entry name" value="B3"/>
    <property type="match status" value="1"/>
</dbReference>
<evidence type="ECO:0000259" key="6">
    <source>
        <dbReference type="PROSITE" id="PS50863"/>
    </source>
</evidence>
<keyword evidence="8" id="KW-1185">Reference proteome</keyword>
<dbReference type="PANTHER" id="PTHR31391">
    <property type="entry name" value="B3 DOMAIN-CONTAINING PROTEIN OS11G0197600-RELATED"/>
    <property type="match status" value="1"/>
</dbReference>
<dbReference type="InterPro" id="IPR044837">
    <property type="entry name" value="REM16-like"/>
</dbReference>
<reference evidence="7" key="1">
    <citation type="submission" date="2023-03" db="EMBL/GenBank/DDBJ databases">
        <authorList>
            <person name="Julca I."/>
        </authorList>
    </citation>
    <scope>NUCLEOTIDE SEQUENCE</scope>
</reference>
<evidence type="ECO:0000256" key="5">
    <source>
        <dbReference type="ARBA" id="ARBA00023242"/>
    </source>
</evidence>
<keyword evidence="2" id="KW-0805">Transcription regulation</keyword>
<comment type="subcellular location">
    <subcellularLocation>
        <location evidence="1">Nucleus</location>
    </subcellularLocation>
</comment>
<gene>
    <name evidence="7" type="ORF">OLC1_LOCUS8020</name>
</gene>
<evidence type="ECO:0000256" key="3">
    <source>
        <dbReference type="ARBA" id="ARBA00023125"/>
    </source>
</evidence>
<dbReference type="SMART" id="SM01019">
    <property type="entry name" value="B3"/>
    <property type="match status" value="1"/>
</dbReference>
<dbReference type="CDD" id="cd10017">
    <property type="entry name" value="B3_DNA"/>
    <property type="match status" value="1"/>
</dbReference>
<feature type="domain" description="TF-B3" evidence="6">
    <location>
        <begin position="37"/>
        <end position="113"/>
    </location>
</feature>
<dbReference type="Proteomes" id="UP001161247">
    <property type="component" value="Chromosome 3"/>
</dbReference>
<organism evidence="7 8">
    <name type="scientific">Oldenlandia corymbosa var. corymbosa</name>
    <dbReference type="NCBI Taxonomy" id="529605"/>
    <lineage>
        <taxon>Eukaryota</taxon>
        <taxon>Viridiplantae</taxon>
        <taxon>Streptophyta</taxon>
        <taxon>Embryophyta</taxon>
        <taxon>Tracheophyta</taxon>
        <taxon>Spermatophyta</taxon>
        <taxon>Magnoliopsida</taxon>
        <taxon>eudicotyledons</taxon>
        <taxon>Gunneridae</taxon>
        <taxon>Pentapetalae</taxon>
        <taxon>asterids</taxon>
        <taxon>lamiids</taxon>
        <taxon>Gentianales</taxon>
        <taxon>Rubiaceae</taxon>
        <taxon>Rubioideae</taxon>
        <taxon>Spermacoceae</taxon>
        <taxon>Hedyotis-Oldenlandia complex</taxon>
        <taxon>Oldenlandia</taxon>
    </lineage>
</organism>
<keyword evidence="5" id="KW-0539">Nucleus</keyword>
<proteinExistence type="predicted"/>
<dbReference type="PANTHER" id="PTHR31391:SF4">
    <property type="entry name" value="B3 DOMAIN-CONTAINING PROTEIN OS03G0184500"/>
    <property type="match status" value="1"/>
</dbReference>
<dbReference type="GO" id="GO:0003677">
    <property type="term" value="F:DNA binding"/>
    <property type="evidence" value="ECO:0007669"/>
    <property type="project" value="UniProtKB-KW"/>
</dbReference>
<dbReference type="Gene3D" id="2.40.330.10">
    <property type="entry name" value="DNA-binding pseudobarrel domain"/>
    <property type="match status" value="1"/>
</dbReference>
<keyword evidence="3" id="KW-0238">DNA-binding</keyword>
<evidence type="ECO:0000256" key="1">
    <source>
        <dbReference type="ARBA" id="ARBA00004123"/>
    </source>
</evidence>
<dbReference type="InterPro" id="IPR003340">
    <property type="entry name" value="B3_DNA-bd"/>
</dbReference>
<sequence length="157" mass="17892">MPAPKYKEVTVDQREMLSRRAVYIGKGICRKGCGFWLGLPVQFCKKYLPNGEETVTLVDEQGKKWDTTYLGRKAGLSAGWKRFAVDHDLVDGDALVFQLLNEVKEDASVFQSTKCTAFKVYIIRQNGFGKKMTRVLQIVFCGQIRLPNSRVLWHSQV</sequence>
<evidence type="ECO:0000313" key="8">
    <source>
        <dbReference type="Proteomes" id="UP001161247"/>
    </source>
</evidence>
<dbReference type="InterPro" id="IPR015300">
    <property type="entry name" value="DNA-bd_pseudobarrel_sf"/>
</dbReference>
<accession>A0AAV1CSS4</accession>